<dbReference type="Proteomes" id="UP000648239">
    <property type="component" value="Unassembled WGS sequence"/>
</dbReference>
<keyword evidence="1" id="KW-0547">Nucleotide-binding</keyword>
<proteinExistence type="predicted"/>
<name>A0A8J6Y1K6_9BACT</name>
<dbReference type="InterPro" id="IPR013815">
    <property type="entry name" value="ATP_grasp_subdomain_1"/>
</dbReference>
<dbReference type="PROSITE" id="PS50975">
    <property type="entry name" value="ATP_GRASP"/>
    <property type="match status" value="1"/>
</dbReference>
<dbReference type="GO" id="GO:0005524">
    <property type="term" value="F:ATP binding"/>
    <property type="evidence" value="ECO:0007669"/>
    <property type="project" value="UniProtKB-UniRule"/>
</dbReference>
<reference evidence="3 4" key="1">
    <citation type="submission" date="2020-08" db="EMBL/GenBank/DDBJ databases">
        <title>Acidobacteriota in marine sediments use diverse sulfur dissimilation pathways.</title>
        <authorList>
            <person name="Wasmund K."/>
        </authorList>
    </citation>
    <scope>NUCLEOTIDE SEQUENCE [LARGE SCALE GENOMIC DNA]</scope>
    <source>
        <strain evidence="3">MAG AM4</strain>
    </source>
</reference>
<dbReference type="GO" id="GO:0046872">
    <property type="term" value="F:metal ion binding"/>
    <property type="evidence" value="ECO:0007669"/>
    <property type="project" value="InterPro"/>
</dbReference>
<feature type="domain" description="ATP-grasp" evidence="2">
    <location>
        <begin position="105"/>
        <end position="177"/>
    </location>
</feature>
<evidence type="ECO:0000313" key="3">
    <source>
        <dbReference type="EMBL" id="MBD3868708.1"/>
    </source>
</evidence>
<gene>
    <name evidence="3" type="ORF">IFK94_11335</name>
</gene>
<dbReference type="EMBL" id="JACXWD010000040">
    <property type="protein sequence ID" value="MBD3868708.1"/>
    <property type="molecule type" value="Genomic_DNA"/>
</dbReference>
<dbReference type="AlphaFoldDB" id="A0A8J6Y1K6"/>
<evidence type="ECO:0000313" key="4">
    <source>
        <dbReference type="Proteomes" id="UP000648239"/>
    </source>
</evidence>
<dbReference type="Gene3D" id="3.30.1490.20">
    <property type="entry name" value="ATP-grasp fold, A domain"/>
    <property type="match status" value="1"/>
</dbReference>
<dbReference type="InterPro" id="IPR011761">
    <property type="entry name" value="ATP-grasp"/>
</dbReference>
<keyword evidence="1" id="KW-0067">ATP-binding</keyword>
<protein>
    <recommendedName>
        <fullName evidence="2">ATP-grasp domain-containing protein</fullName>
    </recommendedName>
</protein>
<evidence type="ECO:0000256" key="1">
    <source>
        <dbReference type="PROSITE-ProRule" id="PRU00409"/>
    </source>
</evidence>
<comment type="caution">
    <text evidence="3">The sequence shown here is derived from an EMBL/GenBank/DDBJ whole genome shotgun (WGS) entry which is preliminary data.</text>
</comment>
<accession>A0A8J6Y1K6</accession>
<evidence type="ECO:0000259" key="2">
    <source>
        <dbReference type="PROSITE" id="PS50975"/>
    </source>
</evidence>
<sequence>MATITKRIGLSLGADICWPICYEEILKRLDLRIPMGGDTIRFEVDRVHIEPFKLVPSQHYDVVLDRLTHWYHTSREWIKKSIIMDGLYVFNNPWSVQSMEKQTSYSAMLDLGLPVPETWILPPKEYEESVDLQSTLEQYARMFDLGEIGGQVGYPLFMKPYDGGAWVGVTKIDDEEQLRKAYDESGRRVMHLQKSVLPHDLFVRCIGVGPQTYLVKYDPSASLHERYQVAFDFLGSEEAGLIHDMTLTINSFFGWDFNSCETLRQDGTLYPIDFANPCPDSQVTSLHYHFPWLVKAKLKWSLFCAATGKKMRPNLDWSPFHAIRDRELPYREMLAACAGVANERYETDRFNEFCQEHLADLDRVSLEFFASDCARDAVGRKVAALFPAEEVEKYTEHFWGLIEFWRKTEADRMDSGKGEAG</sequence>
<dbReference type="SUPFAM" id="SSF56059">
    <property type="entry name" value="Glutathione synthetase ATP-binding domain-like"/>
    <property type="match status" value="1"/>
</dbReference>
<organism evidence="3 4">
    <name type="scientific">Candidatus Polarisedimenticola svalbardensis</name>
    <dbReference type="NCBI Taxonomy" id="2886004"/>
    <lineage>
        <taxon>Bacteria</taxon>
        <taxon>Pseudomonadati</taxon>
        <taxon>Acidobacteriota</taxon>
        <taxon>Candidatus Polarisedimenticolia</taxon>
        <taxon>Candidatus Polarisedimenticolales</taxon>
        <taxon>Candidatus Polarisedimenticolaceae</taxon>
        <taxon>Candidatus Polarisedimenticola</taxon>
    </lineage>
</organism>